<accession>A0A1I6QTF7</accession>
<dbReference type="EMBL" id="FPAJ01000001">
    <property type="protein sequence ID" value="SFS55807.1"/>
    <property type="molecule type" value="Genomic_DNA"/>
</dbReference>
<dbReference type="RefSeq" id="WP_245764178.1">
    <property type="nucleotide sequence ID" value="NZ_FPAJ01000001.1"/>
</dbReference>
<evidence type="ECO:0000256" key="1">
    <source>
        <dbReference type="SAM" id="SignalP"/>
    </source>
</evidence>
<keyword evidence="3" id="KW-1185">Reference proteome</keyword>
<feature type="chain" id="PRO_5011584622" evidence="1">
    <location>
        <begin position="22"/>
        <end position="188"/>
    </location>
</feature>
<dbReference type="STRING" id="394264.SAMN04488040_0932"/>
<organism evidence="2 3">
    <name type="scientific">Sulfitobacter marinus</name>
    <dbReference type="NCBI Taxonomy" id="394264"/>
    <lineage>
        <taxon>Bacteria</taxon>
        <taxon>Pseudomonadati</taxon>
        <taxon>Pseudomonadota</taxon>
        <taxon>Alphaproteobacteria</taxon>
        <taxon>Rhodobacterales</taxon>
        <taxon>Roseobacteraceae</taxon>
        <taxon>Sulfitobacter</taxon>
    </lineage>
</organism>
<protein>
    <submittedName>
        <fullName evidence="2">Uncharacterized protein</fullName>
    </submittedName>
</protein>
<evidence type="ECO:0000313" key="2">
    <source>
        <dbReference type="EMBL" id="SFS55807.1"/>
    </source>
</evidence>
<keyword evidence="1" id="KW-0732">Signal</keyword>
<dbReference type="AlphaFoldDB" id="A0A1I6QTF7"/>
<reference evidence="3" key="1">
    <citation type="submission" date="2016-10" db="EMBL/GenBank/DDBJ databases">
        <authorList>
            <person name="Varghese N."/>
            <person name="Submissions S."/>
        </authorList>
    </citation>
    <scope>NUCLEOTIDE SEQUENCE [LARGE SCALE GENOMIC DNA]</scope>
    <source>
        <strain evidence="3">DSM 23422</strain>
    </source>
</reference>
<name>A0A1I6QTF7_9RHOB</name>
<dbReference type="Proteomes" id="UP000199239">
    <property type="component" value="Unassembled WGS sequence"/>
</dbReference>
<evidence type="ECO:0000313" key="3">
    <source>
        <dbReference type="Proteomes" id="UP000199239"/>
    </source>
</evidence>
<dbReference type="PROSITE" id="PS51257">
    <property type="entry name" value="PROKAR_LIPOPROTEIN"/>
    <property type="match status" value="1"/>
</dbReference>
<sequence>MKHRPSLIVFAAAMALPQASAACAQLSADVWMCDRGTVWEAAKWDVIGDGSARYIDDYILNFTQEWPGYEITDTIATLEEQFATYDAWIDADGNAPLEVLQVDKIVTPRGLTLRHLQYDLINGDRTLSAVMLSQVGPARIMLYLDTADTTPFEDMEKMSFDVAMMLRDTCEDPLSCADTIEPLHSGTD</sequence>
<feature type="signal peptide" evidence="1">
    <location>
        <begin position="1"/>
        <end position="21"/>
    </location>
</feature>
<proteinExistence type="predicted"/>
<gene>
    <name evidence="2" type="ORF">SAMN04488040_0932</name>
</gene>